<dbReference type="InterPro" id="IPR041431">
    <property type="entry name" value="Mvd1_C"/>
</dbReference>
<keyword evidence="7" id="KW-0756">Sterol biosynthesis</keyword>
<keyword evidence="8 12" id="KW-0443">Lipid metabolism</keyword>
<gene>
    <name evidence="15" type="ORF">M9Y10_045903</name>
</gene>
<evidence type="ECO:0000259" key="14">
    <source>
        <dbReference type="Pfam" id="PF22700"/>
    </source>
</evidence>
<sequence>MTAKTKKAFCESHPNIALIKYWGKANEEKNTPINGSLSVTLDFGTTKTEVSYSNNSECEFFLNGEQQTLTRRLQTAIDFFGNLSNGMDNSQREHTNFRISSTNNFPTAAGFASSAAGASAFVGALAGFIGNTEEPISFWSERNINLSRIARQVSGSGCRSIYGGFVEWQPGTDETSISQQVFNENYWDNFAAISISLHTKPKKIPSTQGMQHTVKTCPWAMWRANEIVPKRINDAKDFIAKKDFNSLAEIIMKESNELHANCAASYPPFYYLKDESRDVIEAIHQLNKKKGRNIATYSFDAGPNPFIFTEKENLSEVIQMIKSLDLSIEHMTEAKPSSGIRTTIVE</sequence>
<dbReference type="SUPFAM" id="SSF55060">
    <property type="entry name" value="GHMP Kinase, C-terminal domain"/>
    <property type="match status" value="1"/>
</dbReference>
<evidence type="ECO:0000256" key="3">
    <source>
        <dbReference type="ARBA" id="ARBA00022516"/>
    </source>
</evidence>
<keyword evidence="4 12" id="KW-0547">Nucleotide-binding</keyword>
<accession>A0ABR2JWJ7</accession>
<dbReference type="InterPro" id="IPR014721">
    <property type="entry name" value="Ribsml_uS5_D2-typ_fold_subgr"/>
</dbReference>
<proteinExistence type="inferred from homology"/>
<dbReference type="Pfam" id="PF18376">
    <property type="entry name" value="MDD_C"/>
    <property type="match status" value="1"/>
</dbReference>
<dbReference type="Pfam" id="PF22700">
    <property type="entry name" value="MVD-like_N"/>
    <property type="match status" value="1"/>
</dbReference>
<dbReference type="InterPro" id="IPR020568">
    <property type="entry name" value="Ribosomal_Su5_D2-typ_SF"/>
</dbReference>
<dbReference type="InterPro" id="IPR036554">
    <property type="entry name" value="GHMP_kinase_C_sf"/>
</dbReference>
<evidence type="ECO:0000256" key="4">
    <source>
        <dbReference type="ARBA" id="ARBA00022741"/>
    </source>
</evidence>
<evidence type="ECO:0000256" key="8">
    <source>
        <dbReference type="ARBA" id="ARBA00023098"/>
    </source>
</evidence>
<evidence type="ECO:0000256" key="5">
    <source>
        <dbReference type="ARBA" id="ARBA00022840"/>
    </source>
</evidence>
<comment type="catalytic activity">
    <reaction evidence="12">
        <text>(R)-5-diphosphomevalonate + ATP = isopentenyl diphosphate + ADP + phosphate + CO2</text>
        <dbReference type="Rhea" id="RHEA:23732"/>
        <dbReference type="ChEBI" id="CHEBI:16526"/>
        <dbReference type="ChEBI" id="CHEBI:30616"/>
        <dbReference type="ChEBI" id="CHEBI:43474"/>
        <dbReference type="ChEBI" id="CHEBI:57557"/>
        <dbReference type="ChEBI" id="CHEBI:128769"/>
        <dbReference type="ChEBI" id="CHEBI:456216"/>
        <dbReference type="EC" id="4.1.1.33"/>
    </reaction>
</comment>
<feature type="domain" description="Diphosphomevalonate decarboxylase-like N-terminal" evidence="14">
    <location>
        <begin position="12"/>
        <end position="175"/>
    </location>
</feature>
<dbReference type="InterPro" id="IPR053859">
    <property type="entry name" value="MVD-like_N"/>
</dbReference>
<keyword evidence="9" id="KW-1207">Sterol metabolism</keyword>
<dbReference type="EC" id="4.1.1.33" evidence="2 12"/>
<evidence type="ECO:0000256" key="12">
    <source>
        <dbReference type="PIRNR" id="PIRNR015950"/>
    </source>
</evidence>
<reference evidence="15 16" key="1">
    <citation type="submission" date="2024-04" db="EMBL/GenBank/DDBJ databases">
        <title>Tritrichomonas musculus Genome.</title>
        <authorList>
            <person name="Alves-Ferreira E."/>
            <person name="Grigg M."/>
            <person name="Lorenzi H."/>
            <person name="Galac M."/>
        </authorList>
    </citation>
    <scope>NUCLEOTIDE SEQUENCE [LARGE SCALE GENOMIC DNA]</scope>
    <source>
        <strain evidence="15 16">EAF2021</strain>
    </source>
</reference>
<dbReference type="EMBL" id="JAPFFF010000009">
    <property type="protein sequence ID" value="KAK8883252.1"/>
    <property type="molecule type" value="Genomic_DNA"/>
</dbReference>
<protein>
    <recommendedName>
        <fullName evidence="2 12">Diphosphomevalonate decarboxylase</fullName>
        <ecNumber evidence="2 12">4.1.1.33</ecNumber>
    </recommendedName>
</protein>
<evidence type="ECO:0000256" key="9">
    <source>
        <dbReference type="ARBA" id="ARBA00023166"/>
    </source>
</evidence>
<dbReference type="NCBIfam" id="TIGR01240">
    <property type="entry name" value="mevDPdecarb"/>
    <property type="match status" value="1"/>
</dbReference>
<dbReference type="Gene3D" id="3.30.70.890">
    <property type="entry name" value="GHMP kinase, C-terminal domain"/>
    <property type="match status" value="1"/>
</dbReference>
<dbReference type="PANTHER" id="PTHR10977">
    <property type="entry name" value="DIPHOSPHOMEVALONATE DECARBOXYLASE"/>
    <property type="match status" value="1"/>
</dbReference>
<dbReference type="PANTHER" id="PTHR10977:SF3">
    <property type="entry name" value="DIPHOSPHOMEVALONATE DECARBOXYLASE"/>
    <property type="match status" value="1"/>
</dbReference>
<organism evidence="15 16">
    <name type="scientific">Tritrichomonas musculus</name>
    <dbReference type="NCBI Taxonomy" id="1915356"/>
    <lineage>
        <taxon>Eukaryota</taxon>
        <taxon>Metamonada</taxon>
        <taxon>Parabasalia</taxon>
        <taxon>Tritrichomonadida</taxon>
        <taxon>Tritrichomonadidae</taxon>
        <taxon>Tritrichomonas</taxon>
    </lineage>
</organism>
<keyword evidence="16" id="KW-1185">Reference proteome</keyword>
<evidence type="ECO:0000256" key="11">
    <source>
        <dbReference type="ARBA" id="ARBA00023239"/>
    </source>
</evidence>
<keyword evidence="5 12" id="KW-0067">ATP-binding</keyword>
<evidence type="ECO:0000256" key="10">
    <source>
        <dbReference type="ARBA" id="ARBA00023221"/>
    </source>
</evidence>
<keyword evidence="10" id="KW-0753">Steroid metabolism</keyword>
<evidence type="ECO:0000313" key="16">
    <source>
        <dbReference type="Proteomes" id="UP001470230"/>
    </source>
</evidence>
<comment type="caution">
    <text evidence="15">The sequence shown here is derived from an EMBL/GenBank/DDBJ whole genome shotgun (WGS) entry which is preliminary data.</text>
</comment>
<evidence type="ECO:0000256" key="6">
    <source>
        <dbReference type="ARBA" id="ARBA00022955"/>
    </source>
</evidence>
<dbReference type="PIRSF" id="PIRSF015950">
    <property type="entry name" value="Mev_P_decrbx"/>
    <property type="match status" value="1"/>
</dbReference>
<dbReference type="Proteomes" id="UP001470230">
    <property type="component" value="Unassembled WGS sequence"/>
</dbReference>
<evidence type="ECO:0000256" key="2">
    <source>
        <dbReference type="ARBA" id="ARBA00012296"/>
    </source>
</evidence>
<name>A0ABR2JWJ7_9EUKA</name>
<keyword evidence="11 12" id="KW-0456">Lyase</keyword>
<dbReference type="InterPro" id="IPR029765">
    <property type="entry name" value="Mev_diP_decarb"/>
</dbReference>
<evidence type="ECO:0000256" key="1">
    <source>
        <dbReference type="ARBA" id="ARBA00008831"/>
    </source>
</evidence>
<dbReference type="InterPro" id="IPR005935">
    <property type="entry name" value="Mev_decarb"/>
</dbReference>
<evidence type="ECO:0000259" key="13">
    <source>
        <dbReference type="Pfam" id="PF18376"/>
    </source>
</evidence>
<keyword evidence="3" id="KW-0444">Lipid biosynthesis</keyword>
<keyword evidence="6" id="KW-0752">Steroid biosynthesis</keyword>
<dbReference type="SUPFAM" id="SSF54211">
    <property type="entry name" value="Ribosomal protein S5 domain 2-like"/>
    <property type="match status" value="1"/>
</dbReference>
<feature type="domain" description="Mvd1 C-terminal" evidence="13">
    <location>
        <begin position="199"/>
        <end position="325"/>
    </location>
</feature>
<evidence type="ECO:0000313" key="15">
    <source>
        <dbReference type="EMBL" id="KAK8883252.1"/>
    </source>
</evidence>
<comment type="similarity">
    <text evidence="1 12">Belongs to the diphosphomevalonate decarboxylase family.</text>
</comment>
<dbReference type="Gene3D" id="3.30.230.10">
    <property type="match status" value="1"/>
</dbReference>
<evidence type="ECO:0000256" key="7">
    <source>
        <dbReference type="ARBA" id="ARBA00023011"/>
    </source>
</evidence>